<dbReference type="Pfam" id="PF03466">
    <property type="entry name" value="LysR_substrate"/>
    <property type="match status" value="1"/>
</dbReference>
<name>A0ABV2EI90_9CAUL</name>
<accession>A0ABV2EI90</accession>
<dbReference type="PROSITE" id="PS50931">
    <property type="entry name" value="HTH_LYSR"/>
    <property type="match status" value="1"/>
</dbReference>
<evidence type="ECO:0000256" key="2">
    <source>
        <dbReference type="ARBA" id="ARBA00023015"/>
    </source>
</evidence>
<organism evidence="6 7">
    <name type="scientific">Phenylobacterium koreense</name>
    <dbReference type="NCBI Taxonomy" id="266125"/>
    <lineage>
        <taxon>Bacteria</taxon>
        <taxon>Pseudomonadati</taxon>
        <taxon>Pseudomonadota</taxon>
        <taxon>Alphaproteobacteria</taxon>
        <taxon>Caulobacterales</taxon>
        <taxon>Caulobacteraceae</taxon>
        <taxon>Phenylobacterium</taxon>
    </lineage>
</organism>
<evidence type="ECO:0000313" key="7">
    <source>
        <dbReference type="Proteomes" id="UP001549110"/>
    </source>
</evidence>
<keyword evidence="7" id="KW-1185">Reference proteome</keyword>
<keyword evidence="2" id="KW-0805">Transcription regulation</keyword>
<reference evidence="6 7" key="1">
    <citation type="submission" date="2024-06" db="EMBL/GenBank/DDBJ databases">
        <title>Genomic Encyclopedia of Type Strains, Phase IV (KMG-IV): sequencing the most valuable type-strain genomes for metagenomic binning, comparative biology and taxonomic classification.</title>
        <authorList>
            <person name="Goeker M."/>
        </authorList>
    </citation>
    <scope>NUCLEOTIDE SEQUENCE [LARGE SCALE GENOMIC DNA]</scope>
    <source>
        <strain evidence="6 7">DSM 17809</strain>
    </source>
</reference>
<keyword evidence="4" id="KW-0804">Transcription</keyword>
<evidence type="ECO:0000256" key="1">
    <source>
        <dbReference type="ARBA" id="ARBA00009437"/>
    </source>
</evidence>
<evidence type="ECO:0000313" key="6">
    <source>
        <dbReference type="EMBL" id="MET3526106.1"/>
    </source>
</evidence>
<dbReference type="InterPro" id="IPR005119">
    <property type="entry name" value="LysR_subst-bd"/>
</dbReference>
<dbReference type="EMBL" id="JBEPLU010000001">
    <property type="protein sequence ID" value="MET3526106.1"/>
    <property type="molecule type" value="Genomic_DNA"/>
</dbReference>
<comment type="similarity">
    <text evidence="1">Belongs to the LysR transcriptional regulatory family.</text>
</comment>
<protein>
    <submittedName>
        <fullName evidence="6">DNA-binding transcriptional LysR family regulator</fullName>
    </submittedName>
</protein>
<dbReference type="Gene3D" id="3.40.190.290">
    <property type="match status" value="1"/>
</dbReference>
<keyword evidence="3 6" id="KW-0238">DNA-binding</keyword>
<dbReference type="InterPro" id="IPR036388">
    <property type="entry name" value="WH-like_DNA-bd_sf"/>
</dbReference>
<gene>
    <name evidence="6" type="ORF">ABID41_001201</name>
</gene>
<dbReference type="InterPro" id="IPR036390">
    <property type="entry name" value="WH_DNA-bd_sf"/>
</dbReference>
<proteinExistence type="inferred from homology"/>
<evidence type="ECO:0000256" key="3">
    <source>
        <dbReference type="ARBA" id="ARBA00023125"/>
    </source>
</evidence>
<comment type="caution">
    <text evidence="6">The sequence shown here is derived from an EMBL/GenBank/DDBJ whole genome shotgun (WGS) entry which is preliminary data.</text>
</comment>
<dbReference type="Gene3D" id="1.10.10.10">
    <property type="entry name" value="Winged helix-like DNA-binding domain superfamily/Winged helix DNA-binding domain"/>
    <property type="match status" value="1"/>
</dbReference>
<dbReference type="SUPFAM" id="SSF53850">
    <property type="entry name" value="Periplasmic binding protein-like II"/>
    <property type="match status" value="1"/>
</dbReference>
<sequence>MRNLNLADLEAFAAVAQERSFRRAARLRGVSASTLSQAVRDLEGQLGARLLNRTTRSVLPTEAGQRLLERLLPALGEIGAAVEGVHATGDEPAGLLRINAPLPAIDLVLAPLVARFLERHPRVRLEIVSESSRIDIVAGGFDAGVRWEEHLEQDMIAVPFGGTQTYALVAAPQLIATHGRPQHPRDLAGAPAIRQRFSSGIMFPWEFEKAGEIVRIDPPPRLVSTDIALQRRAALDGVGFWAAFDGYVREDIAEGRLVSLLEDWLPSFPGPSLYYPSRRHTPAPLRAFIDFIQAERQRQS</sequence>
<dbReference type="RefSeq" id="WP_354297297.1">
    <property type="nucleotide sequence ID" value="NZ_JBEPLU010000001.1"/>
</dbReference>
<feature type="domain" description="HTH lysR-type" evidence="5">
    <location>
        <begin position="4"/>
        <end position="61"/>
    </location>
</feature>
<dbReference type="Proteomes" id="UP001549110">
    <property type="component" value="Unassembled WGS sequence"/>
</dbReference>
<evidence type="ECO:0000259" key="5">
    <source>
        <dbReference type="PROSITE" id="PS50931"/>
    </source>
</evidence>
<dbReference type="GO" id="GO:0003677">
    <property type="term" value="F:DNA binding"/>
    <property type="evidence" value="ECO:0007669"/>
    <property type="project" value="UniProtKB-KW"/>
</dbReference>
<dbReference type="Pfam" id="PF00126">
    <property type="entry name" value="HTH_1"/>
    <property type="match status" value="1"/>
</dbReference>
<dbReference type="InterPro" id="IPR000847">
    <property type="entry name" value="LysR_HTH_N"/>
</dbReference>
<dbReference type="PANTHER" id="PTHR30537">
    <property type="entry name" value="HTH-TYPE TRANSCRIPTIONAL REGULATOR"/>
    <property type="match status" value="1"/>
</dbReference>
<dbReference type="SUPFAM" id="SSF46785">
    <property type="entry name" value="Winged helix' DNA-binding domain"/>
    <property type="match status" value="1"/>
</dbReference>
<dbReference type="PANTHER" id="PTHR30537:SF5">
    <property type="entry name" value="HTH-TYPE TRANSCRIPTIONAL ACTIVATOR TTDR-RELATED"/>
    <property type="match status" value="1"/>
</dbReference>
<dbReference type="InterPro" id="IPR058163">
    <property type="entry name" value="LysR-type_TF_proteobact-type"/>
</dbReference>
<dbReference type="CDD" id="cd08474">
    <property type="entry name" value="PBP2_CrgA_like_5"/>
    <property type="match status" value="1"/>
</dbReference>
<evidence type="ECO:0000256" key="4">
    <source>
        <dbReference type="ARBA" id="ARBA00023163"/>
    </source>
</evidence>